<gene>
    <name evidence="1" type="ORF">AMORRO_LOCUS6029</name>
</gene>
<proteinExistence type="predicted"/>
<dbReference type="AlphaFoldDB" id="A0A9N9BAP0"/>
<evidence type="ECO:0000313" key="2">
    <source>
        <dbReference type="Proteomes" id="UP000789342"/>
    </source>
</evidence>
<keyword evidence="2" id="KW-1185">Reference proteome</keyword>
<dbReference type="Proteomes" id="UP000789342">
    <property type="component" value="Unassembled WGS sequence"/>
</dbReference>
<accession>A0A9N9BAP0</accession>
<organism evidence="1 2">
    <name type="scientific">Acaulospora morrowiae</name>
    <dbReference type="NCBI Taxonomy" id="94023"/>
    <lineage>
        <taxon>Eukaryota</taxon>
        <taxon>Fungi</taxon>
        <taxon>Fungi incertae sedis</taxon>
        <taxon>Mucoromycota</taxon>
        <taxon>Glomeromycotina</taxon>
        <taxon>Glomeromycetes</taxon>
        <taxon>Diversisporales</taxon>
        <taxon>Acaulosporaceae</taxon>
        <taxon>Acaulospora</taxon>
    </lineage>
</organism>
<comment type="caution">
    <text evidence="1">The sequence shown here is derived from an EMBL/GenBank/DDBJ whole genome shotgun (WGS) entry which is preliminary data.</text>
</comment>
<reference evidence="1" key="1">
    <citation type="submission" date="2021-06" db="EMBL/GenBank/DDBJ databases">
        <authorList>
            <person name="Kallberg Y."/>
            <person name="Tangrot J."/>
            <person name="Rosling A."/>
        </authorList>
    </citation>
    <scope>NUCLEOTIDE SEQUENCE</scope>
    <source>
        <strain evidence="1">CL551</strain>
    </source>
</reference>
<dbReference type="EMBL" id="CAJVPV010003857">
    <property type="protein sequence ID" value="CAG8561250.1"/>
    <property type="molecule type" value="Genomic_DNA"/>
</dbReference>
<name>A0A9N9BAP0_9GLOM</name>
<evidence type="ECO:0000313" key="1">
    <source>
        <dbReference type="EMBL" id="CAG8561250.1"/>
    </source>
</evidence>
<feature type="non-terminal residue" evidence="1">
    <location>
        <position position="91"/>
    </location>
</feature>
<protein>
    <submittedName>
        <fullName evidence="1">17622_t:CDS:1</fullName>
    </submittedName>
</protein>
<sequence length="91" mass="10262">MSNFNSSTSIPFASSLITTSIIPHLSIDHLIEDISSSTESNDSFEEEFLNNIICNIKKLKNKHKPAPIYDYLNALEDESRNCKLCNNKWGA</sequence>